<sequence>LETIQKQLRRAKKTQPKAIPEEGNDRLAFEEQLQELTETLKTLEGNLGQTELEAQKTKRNWDSKMEEVYKHIYDPATILNIDQWAERKNTSGRASTRRIGGGSLRVRAAKFIQSPRPKKKPHDINTNNKDGSNSSKDNNNTDKHGSGGGSNVEDSDTDEKSSGARTLGGKQGRRGTFRVFGSLLDSKRGRFGGSGKQQQQQGSGQGQQQQQHGKDCHGANTLSSSQKHKGDATSNSSIEQEKESGEKQEAGGQGNAQSGNNQENIRPNISANGAGGQENVAGSKDTNKISSTPLNLTYFRPEIPRWVLEEIELFEQLIRDYQKIHGKVVDLFET</sequence>
<keyword evidence="3" id="KW-0675">Receptor</keyword>
<gene>
    <name evidence="3" type="ORF">BIW11_07200</name>
</gene>
<accession>A0A1V9XUX4</accession>
<dbReference type="InParanoid" id="A0A1V9XUX4"/>
<dbReference type="EMBL" id="MNPL01003736">
    <property type="protein sequence ID" value="OQR77290.1"/>
    <property type="molecule type" value="Genomic_DNA"/>
</dbReference>
<dbReference type="AlphaFoldDB" id="A0A1V9XUX4"/>
<comment type="caution">
    <text evidence="3">The sequence shown here is derived from an EMBL/GenBank/DDBJ whole genome shotgun (WGS) entry which is preliminary data.</text>
</comment>
<feature type="compositionally biased region" description="Low complexity" evidence="2">
    <location>
        <begin position="125"/>
        <end position="138"/>
    </location>
</feature>
<evidence type="ECO:0000256" key="2">
    <source>
        <dbReference type="SAM" id="MobiDB-lite"/>
    </source>
</evidence>
<feature type="compositionally biased region" description="Basic and acidic residues" evidence="2">
    <location>
        <begin position="239"/>
        <end position="249"/>
    </location>
</feature>
<reference evidence="3 4" key="1">
    <citation type="journal article" date="2017" name="Gigascience">
        <title>Draft genome of the honey bee ectoparasitic mite, Tropilaelaps mercedesae, is shaped by the parasitic life history.</title>
        <authorList>
            <person name="Dong X."/>
            <person name="Armstrong S.D."/>
            <person name="Xia D."/>
            <person name="Makepeace B.L."/>
            <person name="Darby A.C."/>
            <person name="Kadowaki T."/>
        </authorList>
    </citation>
    <scope>NUCLEOTIDE SEQUENCE [LARGE SCALE GENOMIC DNA]</scope>
    <source>
        <strain evidence="3">Wuxi-XJTLU</strain>
    </source>
</reference>
<feature type="coiled-coil region" evidence="1">
    <location>
        <begin position="26"/>
        <end position="60"/>
    </location>
</feature>
<proteinExistence type="predicted"/>
<feature type="region of interest" description="Disordered" evidence="2">
    <location>
        <begin position="1"/>
        <end position="26"/>
    </location>
</feature>
<organism evidence="3 4">
    <name type="scientific">Tropilaelaps mercedesae</name>
    <dbReference type="NCBI Taxonomy" id="418985"/>
    <lineage>
        <taxon>Eukaryota</taxon>
        <taxon>Metazoa</taxon>
        <taxon>Ecdysozoa</taxon>
        <taxon>Arthropoda</taxon>
        <taxon>Chelicerata</taxon>
        <taxon>Arachnida</taxon>
        <taxon>Acari</taxon>
        <taxon>Parasitiformes</taxon>
        <taxon>Mesostigmata</taxon>
        <taxon>Gamasina</taxon>
        <taxon>Dermanyssoidea</taxon>
        <taxon>Laelapidae</taxon>
        <taxon>Tropilaelaps</taxon>
    </lineage>
</organism>
<keyword evidence="4" id="KW-1185">Reference proteome</keyword>
<dbReference type="OrthoDB" id="6499961at2759"/>
<feature type="compositionally biased region" description="Low complexity" evidence="2">
    <location>
        <begin position="255"/>
        <end position="264"/>
    </location>
</feature>
<protein>
    <submittedName>
        <fullName evidence="3">Fibroblast growth factor receptor 3-like</fullName>
    </submittedName>
</protein>
<feature type="compositionally biased region" description="Low complexity" evidence="2">
    <location>
        <begin position="196"/>
        <end position="211"/>
    </location>
</feature>
<evidence type="ECO:0000313" key="3">
    <source>
        <dbReference type="EMBL" id="OQR77290.1"/>
    </source>
</evidence>
<feature type="non-terminal residue" evidence="3">
    <location>
        <position position="1"/>
    </location>
</feature>
<name>A0A1V9XUX4_9ACAR</name>
<evidence type="ECO:0000256" key="1">
    <source>
        <dbReference type="SAM" id="Coils"/>
    </source>
</evidence>
<keyword evidence="1" id="KW-0175">Coiled coil</keyword>
<evidence type="ECO:0000313" key="4">
    <source>
        <dbReference type="Proteomes" id="UP000192247"/>
    </source>
</evidence>
<feature type="region of interest" description="Disordered" evidence="2">
    <location>
        <begin position="111"/>
        <end position="292"/>
    </location>
</feature>
<dbReference type="Proteomes" id="UP000192247">
    <property type="component" value="Unassembled WGS sequence"/>
</dbReference>